<organism evidence="3">
    <name type="scientific">Gongylonema pulchrum</name>
    <dbReference type="NCBI Taxonomy" id="637853"/>
    <lineage>
        <taxon>Eukaryota</taxon>
        <taxon>Metazoa</taxon>
        <taxon>Ecdysozoa</taxon>
        <taxon>Nematoda</taxon>
        <taxon>Chromadorea</taxon>
        <taxon>Rhabditida</taxon>
        <taxon>Spirurina</taxon>
        <taxon>Spiruromorpha</taxon>
        <taxon>Spiruroidea</taxon>
        <taxon>Gongylonematidae</taxon>
        <taxon>Gongylonema</taxon>
    </lineage>
</organism>
<accession>A0A183E9L5</accession>
<sequence>MGFVTAGQCVGQRACGAVASLDGSAGRRCAAAGCQLSTWSIGVESAGIAILWKPSGSLLWSAAAAAAACGDHLLLLLPSGRPLFLAEQYLQQGGCCVGQRTAVLEPSDSGMSR</sequence>
<reference evidence="3" key="1">
    <citation type="submission" date="2016-06" db="UniProtKB">
        <authorList>
            <consortium name="WormBaseParasite"/>
        </authorList>
    </citation>
    <scope>IDENTIFICATION</scope>
</reference>
<protein>
    <submittedName>
        <fullName evidence="1 3">Uncharacterized protein</fullName>
    </submittedName>
</protein>
<evidence type="ECO:0000313" key="3">
    <source>
        <dbReference type="WBParaSite" id="GPUH_0001767801-mRNA-1"/>
    </source>
</evidence>
<dbReference type="WBParaSite" id="GPUH_0001767801-mRNA-1">
    <property type="protein sequence ID" value="GPUH_0001767801-mRNA-1"/>
    <property type="gene ID" value="GPUH_0001767801"/>
</dbReference>
<proteinExistence type="predicted"/>
<dbReference type="EMBL" id="UYRT01085498">
    <property type="protein sequence ID" value="VDN30205.1"/>
    <property type="molecule type" value="Genomic_DNA"/>
</dbReference>
<gene>
    <name evidence="1" type="ORF">GPUH_LOCUS17656</name>
</gene>
<name>A0A183E9L5_9BILA</name>
<dbReference type="Proteomes" id="UP000271098">
    <property type="component" value="Unassembled WGS sequence"/>
</dbReference>
<evidence type="ECO:0000313" key="2">
    <source>
        <dbReference type="Proteomes" id="UP000271098"/>
    </source>
</evidence>
<evidence type="ECO:0000313" key="1">
    <source>
        <dbReference type="EMBL" id="VDN30205.1"/>
    </source>
</evidence>
<reference evidence="1 2" key="2">
    <citation type="submission" date="2018-11" db="EMBL/GenBank/DDBJ databases">
        <authorList>
            <consortium name="Pathogen Informatics"/>
        </authorList>
    </citation>
    <scope>NUCLEOTIDE SEQUENCE [LARGE SCALE GENOMIC DNA]</scope>
</reference>
<dbReference type="AlphaFoldDB" id="A0A183E9L5"/>
<keyword evidence="2" id="KW-1185">Reference proteome</keyword>